<dbReference type="InterPro" id="IPR006943">
    <property type="entry name" value="DUF641_pln"/>
</dbReference>
<reference evidence="5 6" key="1">
    <citation type="submission" date="2024-01" db="EMBL/GenBank/DDBJ databases">
        <title>Genome assemblies of Stephania.</title>
        <authorList>
            <person name="Yang L."/>
        </authorList>
    </citation>
    <scope>NUCLEOTIDE SEQUENCE [LARGE SCALE GENOMIC DNA]</scope>
    <source>
        <strain evidence="5">QJT</strain>
        <tissue evidence="5">Leaf</tissue>
    </source>
</reference>
<feature type="coiled-coil region" evidence="1">
    <location>
        <begin position="225"/>
        <end position="259"/>
    </location>
</feature>
<dbReference type="GO" id="GO:0009639">
    <property type="term" value="P:response to red or far red light"/>
    <property type="evidence" value="ECO:0007669"/>
    <property type="project" value="InterPro"/>
</dbReference>
<keyword evidence="6" id="KW-1185">Reference proteome</keyword>
<evidence type="ECO:0000313" key="6">
    <source>
        <dbReference type="Proteomes" id="UP001417504"/>
    </source>
</evidence>
<keyword evidence="1" id="KW-0175">Coiled coil</keyword>
<organism evidence="5 6">
    <name type="scientific">Stephania japonica</name>
    <dbReference type="NCBI Taxonomy" id="461633"/>
    <lineage>
        <taxon>Eukaryota</taxon>
        <taxon>Viridiplantae</taxon>
        <taxon>Streptophyta</taxon>
        <taxon>Embryophyta</taxon>
        <taxon>Tracheophyta</taxon>
        <taxon>Spermatophyta</taxon>
        <taxon>Magnoliopsida</taxon>
        <taxon>Ranunculales</taxon>
        <taxon>Menispermaceae</taxon>
        <taxon>Menispermoideae</taxon>
        <taxon>Cissampelideae</taxon>
        <taxon>Stephania</taxon>
    </lineage>
</organism>
<evidence type="ECO:0000313" key="5">
    <source>
        <dbReference type="EMBL" id="KAK9124396.1"/>
    </source>
</evidence>
<feature type="domain" description="GIL1/IRKI C-terminal" evidence="4">
    <location>
        <begin position="482"/>
        <end position="528"/>
    </location>
</feature>
<dbReference type="InterPro" id="IPR056813">
    <property type="entry name" value="GIL1_IRKI_C"/>
</dbReference>
<accession>A0AAP0J1I8</accession>
<evidence type="ECO:0000256" key="2">
    <source>
        <dbReference type="SAM" id="MobiDB-lite"/>
    </source>
</evidence>
<dbReference type="InterPro" id="IPR040225">
    <property type="entry name" value="GIL1-like"/>
</dbReference>
<dbReference type="EMBL" id="JBBNAE010000005">
    <property type="protein sequence ID" value="KAK9124396.1"/>
    <property type="molecule type" value="Genomic_DNA"/>
</dbReference>
<proteinExistence type="predicted"/>
<evidence type="ECO:0000256" key="1">
    <source>
        <dbReference type="SAM" id="Coils"/>
    </source>
</evidence>
<evidence type="ECO:0000259" key="3">
    <source>
        <dbReference type="Pfam" id="PF04859"/>
    </source>
</evidence>
<name>A0AAP0J1I8_9MAGN</name>
<sequence length="534" mass="59830">MWTHLFSGRSRQKKAERNGIAVMDAYDLNLRTSVPLSGKITKNHTGFSISCEEIRATKKRPEMANKVSNFSDLIHKVTSSCLLNPIPRARERAEILSDIDDRIELDDSTDEEEEEEESIMNDDEPISSDEEDQEGFGGWKTTKKTTKKRMVEFEALMGEIFDAVSSLKRAYVGLQEAHCPWDPEKMSVSDMAILTELSRLARLRERYKRMCRGGRLGFAPLREAVAPYEAAVEELKREVKNKEVEVMNLKEKLKNLAINGGNKKNSNSSSRRKVSCIQSHGLGIAVAPVPELFEATMAQVKESSKAFTSLLLSLMRAAHWDIAAAVRSIESATAAAEVTTTTTTVGPHHAKYALESYICRKIFHGFDHETFYIDGSLSSLLHPDQFRRDCFSHFKDMKSMDPSELLGILPTCHFGKFCSKKYQSIVHPKMEESLFGNLEQHQLVAAGTHPRTQFYGEFLALAKAVWLLHLLAFAMDPSPCLFLATRGAEFHPEYMESVVRGRVGRIVGVPVCPGFKLGNGSVIKARVYLVSNTS</sequence>
<dbReference type="PANTHER" id="PTHR31161">
    <property type="entry name" value="PROTEIN GRAVITROPIC IN THE LIGHT 1"/>
    <property type="match status" value="1"/>
</dbReference>
<evidence type="ECO:0000259" key="4">
    <source>
        <dbReference type="Pfam" id="PF24994"/>
    </source>
</evidence>
<dbReference type="Pfam" id="PF24994">
    <property type="entry name" value="GIL1_IRKI_C"/>
    <property type="match status" value="1"/>
</dbReference>
<feature type="domain" description="DUF641" evidence="3">
    <location>
        <begin position="151"/>
        <end position="256"/>
    </location>
</feature>
<dbReference type="AlphaFoldDB" id="A0AAP0J1I8"/>
<dbReference type="GO" id="GO:0009959">
    <property type="term" value="P:negative gravitropism"/>
    <property type="evidence" value="ECO:0007669"/>
    <property type="project" value="InterPro"/>
</dbReference>
<protein>
    <recommendedName>
        <fullName evidence="7">DUF641 domain-containing protein</fullName>
    </recommendedName>
</protein>
<feature type="region of interest" description="Disordered" evidence="2">
    <location>
        <begin position="100"/>
        <end position="141"/>
    </location>
</feature>
<dbReference type="Proteomes" id="UP001417504">
    <property type="component" value="Unassembled WGS sequence"/>
</dbReference>
<gene>
    <name evidence="5" type="ORF">Sjap_013998</name>
</gene>
<dbReference type="Pfam" id="PF04859">
    <property type="entry name" value="DUF641"/>
    <property type="match status" value="1"/>
</dbReference>
<comment type="caution">
    <text evidence="5">The sequence shown here is derived from an EMBL/GenBank/DDBJ whole genome shotgun (WGS) entry which is preliminary data.</text>
</comment>
<feature type="compositionally biased region" description="Acidic residues" evidence="2">
    <location>
        <begin position="103"/>
        <end position="134"/>
    </location>
</feature>
<evidence type="ECO:0008006" key="7">
    <source>
        <dbReference type="Google" id="ProtNLM"/>
    </source>
</evidence>